<dbReference type="InterPro" id="IPR002701">
    <property type="entry name" value="CM_II_prokaryot"/>
</dbReference>
<dbReference type="SMART" id="SM00830">
    <property type="entry name" value="CM_2"/>
    <property type="match status" value="1"/>
</dbReference>
<organism evidence="4 5">
    <name type="scientific">Roseibium aquae</name>
    <dbReference type="NCBI Taxonomy" id="1323746"/>
    <lineage>
        <taxon>Bacteria</taxon>
        <taxon>Pseudomonadati</taxon>
        <taxon>Pseudomonadota</taxon>
        <taxon>Alphaproteobacteria</taxon>
        <taxon>Hyphomicrobiales</taxon>
        <taxon>Stappiaceae</taxon>
        <taxon>Roseibium</taxon>
    </lineage>
</organism>
<evidence type="ECO:0000256" key="1">
    <source>
        <dbReference type="ARBA" id="ARBA00012404"/>
    </source>
</evidence>
<dbReference type="InterPro" id="IPR036263">
    <property type="entry name" value="Chorismate_II_sf"/>
</dbReference>
<reference evidence="4" key="1">
    <citation type="journal article" date="2014" name="Int. J. Syst. Evol. Microbiol.">
        <title>Complete genome sequence of Corynebacterium casei LMG S-19264T (=DSM 44701T), isolated from a smear-ripened cheese.</title>
        <authorList>
            <consortium name="US DOE Joint Genome Institute (JGI-PGF)"/>
            <person name="Walter F."/>
            <person name="Albersmeier A."/>
            <person name="Kalinowski J."/>
            <person name="Ruckert C."/>
        </authorList>
    </citation>
    <scope>NUCLEOTIDE SEQUENCE</scope>
    <source>
        <strain evidence="4">CGMCC 1.12426</strain>
    </source>
</reference>
<dbReference type="Proteomes" id="UP000605148">
    <property type="component" value="Unassembled WGS sequence"/>
</dbReference>
<dbReference type="GO" id="GO:0046417">
    <property type="term" value="P:chorismate metabolic process"/>
    <property type="evidence" value="ECO:0007669"/>
    <property type="project" value="InterPro"/>
</dbReference>
<evidence type="ECO:0000313" key="4">
    <source>
        <dbReference type="EMBL" id="GGB51955.1"/>
    </source>
</evidence>
<dbReference type="OrthoDB" id="514491at2"/>
<dbReference type="Pfam" id="PF01817">
    <property type="entry name" value="CM_2"/>
    <property type="match status" value="1"/>
</dbReference>
<dbReference type="InterPro" id="IPR051331">
    <property type="entry name" value="Chorismate_mutase-related"/>
</dbReference>
<sequence length="105" mass="12100">MERSKPPSSCHSKEDIRGEIDRLDLVILKLFAERQGYVRRMAELKQHPSEAFDPERIETMLSALRTRAAELGFEPEQTDRIWRAVIDWNVAYEERTIAARLGGGS</sequence>
<dbReference type="EMBL" id="BMFA01000007">
    <property type="protein sequence ID" value="GGB51955.1"/>
    <property type="molecule type" value="Genomic_DNA"/>
</dbReference>
<name>A0A916TKH6_9HYPH</name>
<dbReference type="InterPro" id="IPR036979">
    <property type="entry name" value="CM_dom_sf"/>
</dbReference>
<dbReference type="PANTHER" id="PTHR38041:SF1">
    <property type="entry name" value="CHORISMATE MUTASE"/>
    <property type="match status" value="1"/>
</dbReference>
<proteinExistence type="predicted"/>
<evidence type="ECO:0000313" key="5">
    <source>
        <dbReference type="Proteomes" id="UP000605148"/>
    </source>
</evidence>
<dbReference type="Gene3D" id="1.20.59.10">
    <property type="entry name" value="Chorismate mutase"/>
    <property type="match status" value="1"/>
</dbReference>
<feature type="domain" description="Chorismate mutase" evidence="3">
    <location>
        <begin position="7"/>
        <end position="97"/>
    </location>
</feature>
<dbReference type="SUPFAM" id="SSF48600">
    <property type="entry name" value="Chorismate mutase II"/>
    <property type="match status" value="1"/>
</dbReference>
<evidence type="ECO:0000259" key="3">
    <source>
        <dbReference type="PROSITE" id="PS51168"/>
    </source>
</evidence>
<accession>A0A916TKH6</accession>
<protein>
    <recommendedName>
        <fullName evidence="1">chorismate mutase</fullName>
        <ecNumber evidence="1">5.4.99.5</ecNumber>
    </recommendedName>
</protein>
<dbReference type="PROSITE" id="PS51168">
    <property type="entry name" value="CHORISMATE_MUT_2"/>
    <property type="match status" value="1"/>
</dbReference>
<comment type="caution">
    <text evidence="4">The sequence shown here is derived from an EMBL/GenBank/DDBJ whole genome shotgun (WGS) entry which is preliminary data.</text>
</comment>
<evidence type="ECO:0000256" key="2">
    <source>
        <dbReference type="ARBA" id="ARBA00023235"/>
    </source>
</evidence>
<dbReference type="AlphaFoldDB" id="A0A916TKH6"/>
<dbReference type="PANTHER" id="PTHR38041">
    <property type="entry name" value="CHORISMATE MUTASE"/>
    <property type="match status" value="1"/>
</dbReference>
<dbReference type="GO" id="GO:0009697">
    <property type="term" value="P:salicylic acid biosynthetic process"/>
    <property type="evidence" value="ECO:0007669"/>
    <property type="project" value="TreeGrafter"/>
</dbReference>
<dbReference type="EC" id="5.4.99.5" evidence="1"/>
<reference evidence="4" key="2">
    <citation type="submission" date="2020-09" db="EMBL/GenBank/DDBJ databases">
        <authorList>
            <person name="Sun Q."/>
            <person name="Zhou Y."/>
        </authorList>
    </citation>
    <scope>NUCLEOTIDE SEQUENCE</scope>
    <source>
        <strain evidence="4">CGMCC 1.12426</strain>
    </source>
</reference>
<keyword evidence="5" id="KW-1185">Reference proteome</keyword>
<dbReference type="RefSeq" id="WP_150496621.1">
    <property type="nucleotide sequence ID" value="NZ_BMFA01000007.1"/>
</dbReference>
<gene>
    <name evidence="4" type="ORF">GCM10011316_24940</name>
</gene>
<keyword evidence="2" id="KW-0413">Isomerase</keyword>
<dbReference type="GO" id="GO:0004106">
    <property type="term" value="F:chorismate mutase activity"/>
    <property type="evidence" value="ECO:0007669"/>
    <property type="project" value="UniProtKB-EC"/>
</dbReference>